<reference evidence="1" key="1">
    <citation type="journal article" date="2023" name="IMA Fungus">
        <title>Comparative genomic study of the Penicillium genus elucidates a diverse pangenome and 15 lateral gene transfer events.</title>
        <authorList>
            <person name="Petersen C."/>
            <person name="Sorensen T."/>
            <person name="Nielsen M.R."/>
            <person name="Sondergaard T.E."/>
            <person name="Sorensen J.L."/>
            <person name="Fitzpatrick D.A."/>
            <person name="Frisvad J.C."/>
            <person name="Nielsen K.L."/>
        </authorList>
    </citation>
    <scope>NUCLEOTIDE SEQUENCE</scope>
    <source>
        <strain evidence="1">IBT 12815</strain>
    </source>
</reference>
<comment type="caution">
    <text evidence="1">The sequence shown here is derived from an EMBL/GenBank/DDBJ whole genome shotgun (WGS) entry which is preliminary data.</text>
</comment>
<dbReference type="EMBL" id="JAQJAE010000005">
    <property type="protein sequence ID" value="KAJ5593766.1"/>
    <property type="molecule type" value="Genomic_DNA"/>
</dbReference>
<sequence length="104" mass="11820">MEHIGIETLPFANAIGKAYATLHRGTGINGDDVELVLGTSATGAWEEDYRPELQHRAVKLYFLDFGQYEAVDLTQDPDDAKKLKNKFNIEDFMQEYEKYAGDFL</sequence>
<name>A0AAD6DVE5_9EURO</name>
<dbReference type="GeneID" id="81591966"/>
<protein>
    <submittedName>
        <fullName evidence="1">Uncharacterized protein</fullName>
    </submittedName>
</protein>
<dbReference type="RefSeq" id="XP_056750392.1">
    <property type="nucleotide sequence ID" value="XM_056901724.1"/>
</dbReference>
<organism evidence="1 2">
    <name type="scientific">Penicillium hordei</name>
    <dbReference type="NCBI Taxonomy" id="40994"/>
    <lineage>
        <taxon>Eukaryota</taxon>
        <taxon>Fungi</taxon>
        <taxon>Dikarya</taxon>
        <taxon>Ascomycota</taxon>
        <taxon>Pezizomycotina</taxon>
        <taxon>Eurotiomycetes</taxon>
        <taxon>Eurotiomycetidae</taxon>
        <taxon>Eurotiales</taxon>
        <taxon>Aspergillaceae</taxon>
        <taxon>Penicillium</taxon>
    </lineage>
</organism>
<dbReference type="Proteomes" id="UP001213799">
    <property type="component" value="Unassembled WGS sequence"/>
</dbReference>
<dbReference type="AlphaFoldDB" id="A0AAD6DVE5"/>
<evidence type="ECO:0000313" key="2">
    <source>
        <dbReference type="Proteomes" id="UP001213799"/>
    </source>
</evidence>
<gene>
    <name evidence="1" type="ORF">N7537_010670</name>
</gene>
<accession>A0AAD6DVE5</accession>
<proteinExistence type="predicted"/>
<keyword evidence="2" id="KW-1185">Reference proteome</keyword>
<reference evidence="1" key="2">
    <citation type="submission" date="2023-01" db="EMBL/GenBank/DDBJ databases">
        <authorList>
            <person name="Petersen C."/>
        </authorList>
    </citation>
    <scope>NUCLEOTIDE SEQUENCE</scope>
    <source>
        <strain evidence="1">IBT 12815</strain>
    </source>
</reference>
<evidence type="ECO:0000313" key="1">
    <source>
        <dbReference type="EMBL" id="KAJ5593766.1"/>
    </source>
</evidence>